<keyword evidence="9" id="KW-1185">Reference proteome</keyword>
<dbReference type="GO" id="GO:0005337">
    <property type="term" value="F:nucleoside transmembrane transporter activity"/>
    <property type="evidence" value="ECO:0007669"/>
    <property type="project" value="InterPro"/>
</dbReference>
<comment type="subcellular location">
    <subcellularLocation>
        <location evidence="1">Membrane</location>
        <topology evidence="1">Multi-pass membrane protein</topology>
    </subcellularLocation>
</comment>
<accession>A0A9Q0KV65</accession>
<evidence type="ECO:0000256" key="5">
    <source>
        <dbReference type="ARBA" id="ARBA00022989"/>
    </source>
</evidence>
<evidence type="ECO:0000256" key="6">
    <source>
        <dbReference type="ARBA" id="ARBA00023136"/>
    </source>
</evidence>
<dbReference type="GO" id="GO:0005886">
    <property type="term" value="C:plasma membrane"/>
    <property type="evidence" value="ECO:0007669"/>
    <property type="project" value="TreeGrafter"/>
</dbReference>
<dbReference type="PANTHER" id="PTHR10332:SF30">
    <property type="entry name" value="EQUILIBRATIVE NUCLEOTIDE TRANSPORTER 2"/>
    <property type="match status" value="1"/>
</dbReference>
<evidence type="ECO:0000256" key="3">
    <source>
        <dbReference type="ARBA" id="ARBA00022448"/>
    </source>
</evidence>
<comment type="similarity">
    <text evidence="2">Belongs to the SLC29A/ENT transporter (TC 2.A.57) family.</text>
</comment>
<sequence>MRSAHRFDVYSRGLRTIKCQDGSLESEGDGLGFSGCASAIAHSANKEASSSAVAFAYNLFRYSSRARCRANMPPWYYAGFLELGTFSHGTKYHPSRVLTLVYQPFSFGMISILTYHEAKLNTRKRNLFGYTLFFISSLTVLILDLASSGKGGIGHYIGVCVISVCFGVASALVEGGMVGDLSSMSPKMMQSYVLGMVASATLTSALRLITKVAFSGSREGLHKGACM</sequence>
<dbReference type="PANTHER" id="PTHR10332">
    <property type="entry name" value="EQUILIBRATIVE NUCLEOSIDE TRANSPORTER"/>
    <property type="match status" value="1"/>
</dbReference>
<evidence type="ECO:0000313" key="9">
    <source>
        <dbReference type="Proteomes" id="UP001141806"/>
    </source>
</evidence>
<proteinExistence type="inferred from homology"/>
<protein>
    <submittedName>
        <fullName evidence="8">Uncharacterized protein</fullName>
    </submittedName>
</protein>
<evidence type="ECO:0000256" key="1">
    <source>
        <dbReference type="ARBA" id="ARBA00004141"/>
    </source>
</evidence>
<feature type="transmembrane region" description="Helical" evidence="7">
    <location>
        <begin position="192"/>
        <end position="209"/>
    </location>
</feature>
<feature type="transmembrane region" description="Helical" evidence="7">
    <location>
        <begin position="153"/>
        <end position="172"/>
    </location>
</feature>
<evidence type="ECO:0000256" key="7">
    <source>
        <dbReference type="SAM" id="Phobius"/>
    </source>
</evidence>
<keyword evidence="4 7" id="KW-0812">Transmembrane</keyword>
<dbReference type="Proteomes" id="UP001141806">
    <property type="component" value="Unassembled WGS sequence"/>
</dbReference>
<keyword evidence="3" id="KW-0813">Transport</keyword>
<dbReference type="EMBL" id="JAMYWD010000003">
    <property type="protein sequence ID" value="KAJ4977315.1"/>
    <property type="molecule type" value="Genomic_DNA"/>
</dbReference>
<organism evidence="8 9">
    <name type="scientific">Protea cynaroides</name>
    <dbReference type="NCBI Taxonomy" id="273540"/>
    <lineage>
        <taxon>Eukaryota</taxon>
        <taxon>Viridiplantae</taxon>
        <taxon>Streptophyta</taxon>
        <taxon>Embryophyta</taxon>
        <taxon>Tracheophyta</taxon>
        <taxon>Spermatophyta</taxon>
        <taxon>Magnoliopsida</taxon>
        <taxon>Proteales</taxon>
        <taxon>Proteaceae</taxon>
        <taxon>Protea</taxon>
    </lineage>
</organism>
<dbReference type="OrthoDB" id="1856718at2759"/>
<evidence type="ECO:0000256" key="2">
    <source>
        <dbReference type="ARBA" id="ARBA00007965"/>
    </source>
</evidence>
<dbReference type="InterPro" id="IPR002259">
    <property type="entry name" value="Eqnu_transpt"/>
</dbReference>
<keyword evidence="6 7" id="KW-0472">Membrane</keyword>
<dbReference type="AlphaFoldDB" id="A0A9Q0KV65"/>
<feature type="transmembrane region" description="Helical" evidence="7">
    <location>
        <begin position="97"/>
        <end position="115"/>
    </location>
</feature>
<comment type="caution">
    <text evidence="8">The sequence shown here is derived from an EMBL/GenBank/DDBJ whole genome shotgun (WGS) entry which is preliminary data.</text>
</comment>
<evidence type="ECO:0000256" key="4">
    <source>
        <dbReference type="ARBA" id="ARBA00022692"/>
    </source>
</evidence>
<evidence type="ECO:0000313" key="8">
    <source>
        <dbReference type="EMBL" id="KAJ4977315.1"/>
    </source>
</evidence>
<keyword evidence="5 7" id="KW-1133">Transmembrane helix</keyword>
<gene>
    <name evidence="8" type="ORF">NE237_002421</name>
</gene>
<reference evidence="8" key="1">
    <citation type="journal article" date="2023" name="Plant J.">
        <title>The genome of the king protea, Protea cynaroides.</title>
        <authorList>
            <person name="Chang J."/>
            <person name="Duong T.A."/>
            <person name="Schoeman C."/>
            <person name="Ma X."/>
            <person name="Roodt D."/>
            <person name="Barker N."/>
            <person name="Li Z."/>
            <person name="Van de Peer Y."/>
            <person name="Mizrachi E."/>
        </authorList>
    </citation>
    <scope>NUCLEOTIDE SEQUENCE</scope>
    <source>
        <tissue evidence="8">Young leaves</tissue>
    </source>
</reference>
<feature type="transmembrane region" description="Helical" evidence="7">
    <location>
        <begin position="127"/>
        <end position="146"/>
    </location>
</feature>
<name>A0A9Q0KV65_9MAGN</name>